<dbReference type="GO" id="GO:0008168">
    <property type="term" value="F:methyltransferase activity"/>
    <property type="evidence" value="ECO:0007669"/>
    <property type="project" value="TreeGrafter"/>
</dbReference>
<dbReference type="OrthoDB" id="2013972at2759"/>
<name>A0A4Y7QHX8_9AGAM</name>
<accession>A0A4Y7QHX8</accession>
<dbReference type="Pfam" id="PF13489">
    <property type="entry name" value="Methyltransf_23"/>
    <property type="match status" value="1"/>
</dbReference>
<evidence type="ECO:0000313" key="3">
    <source>
        <dbReference type="Proteomes" id="UP000294933"/>
    </source>
</evidence>
<feature type="region of interest" description="Disordered" evidence="1">
    <location>
        <begin position="245"/>
        <end position="319"/>
    </location>
</feature>
<proteinExistence type="predicted"/>
<dbReference type="PANTHER" id="PTHR43591:SF24">
    <property type="entry name" value="2-METHOXY-6-POLYPRENYL-1,4-BENZOQUINOL METHYLASE, MITOCHONDRIAL"/>
    <property type="match status" value="1"/>
</dbReference>
<dbReference type="VEuPathDB" id="FungiDB:BD410DRAFT_783490"/>
<feature type="compositionally biased region" description="Low complexity" evidence="1">
    <location>
        <begin position="23"/>
        <end position="57"/>
    </location>
</feature>
<reference evidence="2 3" key="1">
    <citation type="submission" date="2018-06" db="EMBL/GenBank/DDBJ databases">
        <title>A transcriptomic atlas of mushroom development highlights an independent origin of complex multicellularity.</title>
        <authorList>
            <consortium name="DOE Joint Genome Institute"/>
            <person name="Krizsan K."/>
            <person name="Almasi E."/>
            <person name="Merenyi Z."/>
            <person name="Sahu N."/>
            <person name="Viragh M."/>
            <person name="Koszo T."/>
            <person name="Mondo S."/>
            <person name="Kiss B."/>
            <person name="Balint B."/>
            <person name="Kues U."/>
            <person name="Barry K."/>
            <person name="Hegedus J.C."/>
            <person name="Henrissat B."/>
            <person name="Johnson J."/>
            <person name="Lipzen A."/>
            <person name="Ohm R."/>
            <person name="Nagy I."/>
            <person name="Pangilinan J."/>
            <person name="Yan J."/>
            <person name="Xiong Y."/>
            <person name="Grigoriev I.V."/>
            <person name="Hibbett D.S."/>
            <person name="Nagy L.G."/>
        </authorList>
    </citation>
    <scope>NUCLEOTIDE SEQUENCE [LARGE SCALE GENOMIC DNA]</scope>
    <source>
        <strain evidence="2 3">SZMC22713</strain>
    </source>
</reference>
<evidence type="ECO:0008006" key="4">
    <source>
        <dbReference type="Google" id="ProtNLM"/>
    </source>
</evidence>
<protein>
    <recommendedName>
        <fullName evidence="4">S-adenosyl-L-methionine-dependent methyltransferase</fullName>
    </recommendedName>
</protein>
<feature type="compositionally biased region" description="Pro residues" evidence="1">
    <location>
        <begin position="297"/>
        <end position="313"/>
    </location>
</feature>
<dbReference type="SUPFAM" id="SSF53335">
    <property type="entry name" value="S-adenosyl-L-methionine-dependent methyltransferases"/>
    <property type="match status" value="1"/>
</dbReference>
<dbReference type="STRING" id="50990.A0A4Y7QHX8"/>
<dbReference type="PANTHER" id="PTHR43591">
    <property type="entry name" value="METHYLTRANSFERASE"/>
    <property type="match status" value="1"/>
</dbReference>
<dbReference type="Proteomes" id="UP000294933">
    <property type="component" value="Unassembled WGS sequence"/>
</dbReference>
<evidence type="ECO:0000256" key="1">
    <source>
        <dbReference type="SAM" id="MobiDB-lite"/>
    </source>
</evidence>
<dbReference type="CDD" id="cd02440">
    <property type="entry name" value="AdoMet_MTases"/>
    <property type="match status" value="1"/>
</dbReference>
<feature type="compositionally biased region" description="Polar residues" evidence="1">
    <location>
        <begin position="1"/>
        <end position="10"/>
    </location>
</feature>
<feature type="region of interest" description="Disordered" evidence="1">
    <location>
        <begin position="1"/>
        <end position="63"/>
    </location>
</feature>
<feature type="compositionally biased region" description="Gly residues" evidence="1">
    <location>
        <begin position="376"/>
        <end position="385"/>
    </location>
</feature>
<keyword evidence="3" id="KW-1185">Reference proteome</keyword>
<evidence type="ECO:0000313" key="2">
    <source>
        <dbReference type="EMBL" id="TDL26429.1"/>
    </source>
</evidence>
<organism evidence="2 3">
    <name type="scientific">Rickenella mellea</name>
    <dbReference type="NCBI Taxonomy" id="50990"/>
    <lineage>
        <taxon>Eukaryota</taxon>
        <taxon>Fungi</taxon>
        <taxon>Dikarya</taxon>
        <taxon>Basidiomycota</taxon>
        <taxon>Agaricomycotina</taxon>
        <taxon>Agaricomycetes</taxon>
        <taxon>Hymenochaetales</taxon>
        <taxon>Rickenellaceae</taxon>
        <taxon>Rickenella</taxon>
    </lineage>
</organism>
<gene>
    <name evidence="2" type="ORF">BD410DRAFT_783490</name>
</gene>
<feature type="compositionally biased region" description="Low complexity" evidence="1">
    <location>
        <begin position="261"/>
        <end position="296"/>
    </location>
</feature>
<dbReference type="AlphaFoldDB" id="A0A4Y7QHX8"/>
<dbReference type="EMBL" id="ML170161">
    <property type="protein sequence ID" value="TDL26429.1"/>
    <property type="molecule type" value="Genomic_DNA"/>
</dbReference>
<dbReference type="InterPro" id="IPR029063">
    <property type="entry name" value="SAM-dependent_MTases_sf"/>
</dbReference>
<sequence length="499" mass="53529">MPTASTSTNVAMKPEPDADDGSELSSLLGSTESSNRTSRSSHTSVEPAEPTRSTRSPSPAPSVYSVTSSIYAQAFTTEHGRRVNTYSEVYRLPADEEEMTRLDKLYELYRDVLGDYSPAFRQALADDENAPDKACLDLGCGSGIWITQAAQHKPNVTFVAVDLIPLTTHAIPSNCRAEVDNINLGLEHFYGQFDFVHVRNVVAGVTDYYKLLGHVARVLRPFGAYEGTEMEWRVYDRERRPIVPDVSGLWPSARPQPPTSPSSSTAATFASTSTSSSPSRPRPTPASTSTSASSQPNPTPAPTAPHPPHPPNPTNTNTPYLAQYMTAMSTAARMRGAHIDAPSLLARWVSQHQSFEDVVVRDIWLPVSAWMGMGDGVHGGGGNGGNNARPGPGEASGSGSHGAGPSASTGSRGSGSGADAHVIRCEPGLERARKVGNMVADDTISLIHAGRVLLLLSGIPEPTVSFLEEHAIREVREARLPLFFRVVNVTGRKKLLGRR</sequence>
<dbReference type="Gene3D" id="3.40.50.150">
    <property type="entry name" value="Vaccinia Virus protein VP39"/>
    <property type="match status" value="1"/>
</dbReference>
<feature type="region of interest" description="Disordered" evidence="1">
    <location>
        <begin position="376"/>
        <end position="420"/>
    </location>
</feature>